<gene>
    <name evidence="1" type="ORF">Slin15195_G091590</name>
</gene>
<accession>A0A9Q9B0E1</accession>
<sequence length="135" mass="15295">MLRHTYGMRIPALDDEPLLYDECLDLHIAADKYGLRDLQLATKNTLRNIIGDWNSDDLATVGIALWAQLESNVSDTKLYECLVQRISHYIDYFTECPEKWNVLISQPTLVRLVVEEMQGGKSPSLVDVETLRGAG</sequence>
<dbReference type="Proteomes" id="UP001056384">
    <property type="component" value="Chromosome 8"/>
</dbReference>
<keyword evidence="2" id="KW-1185">Reference proteome</keyword>
<organism evidence="1 2">
    <name type="scientific">Septoria linicola</name>
    <dbReference type="NCBI Taxonomy" id="215465"/>
    <lineage>
        <taxon>Eukaryota</taxon>
        <taxon>Fungi</taxon>
        <taxon>Dikarya</taxon>
        <taxon>Ascomycota</taxon>
        <taxon>Pezizomycotina</taxon>
        <taxon>Dothideomycetes</taxon>
        <taxon>Dothideomycetidae</taxon>
        <taxon>Mycosphaerellales</taxon>
        <taxon>Mycosphaerellaceae</taxon>
        <taxon>Septoria</taxon>
    </lineage>
</organism>
<proteinExistence type="predicted"/>
<reference evidence="1" key="1">
    <citation type="submission" date="2022-06" db="EMBL/GenBank/DDBJ databases">
        <title>Complete genome sequences of two strains of the flax pathogen Septoria linicola.</title>
        <authorList>
            <person name="Lapalu N."/>
            <person name="Simon A."/>
            <person name="Demenou B."/>
            <person name="Paumier D."/>
            <person name="Guillot M.-P."/>
            <person name="Gout L."/>
            <person name="Valade R."/>
        </authorList>
    </citation>
    <scope>NUCLEOTIDE SEQUENCE</scope>
    <source>
        <strain evidence="1">SE15195</strain>
    </source>
</reference>
<dbReference type="EMBL" id="CP099425">
    <property type="protein sequence ID" value="USW55840.1"/>
    <property type="molecule type" value="Genomic_DNA"/>
</dbReference>
<dbReference type="AlphaFoldDB" id="A0A9Q9B0E1"/>
<evidence type="ECO:0000313" key="2">
    <source>
        <dbReference type="Proteomes" id="UP001056384"/>
    </source>
</evidence>
<protein>
    <submittedName>
        <fullName evidence="1">Uncharacterized protein</fullName>
    </submittedName>
</protein>
<evidence type="ECO:0000313" key="1">
    <source>
        <dbReference type="EMBL" id="USW55840.1"/>
    </source>
</evidence>
<name>A0A9Q9B0E1_9PEZI</name>